<gene>
    <name evidence="7" type="ORF">M408DRAFT_29500</name>
</gene>
<reference evidence="7 8" key="1">
    <citation type="submission" date="2014-04" db="EMBL/GenBank/DDBJ databases">
        <authorList>
            <consortium name="DOE Joint Genome Institute"/>
            <person name="Kuo A."/>
            <person name="Zuccaro A."/>
            <person name="Kohler A."/>
            <person name="Nagy L.G."/>
            <person name="Floudas D."/>
            <person name="Copeland A."/>
            <person name="Barry K.W."/>
            <person name="Cichocki N."/>
            <person name="Veneault-Fourrey C."/>
            <person name="LaButti K."/>
            <person name="Lindquist E.A."/>
            <person name="Lipzen A."/>
            <person name="Lundell T."/>
            <person name="Morin E."/>
            <person name="Murat C."/>
            <person name="Sun H."/>
            <person name="Tunlid A."/>
            <person name="Henrissat B."/>
            <person name="Grigoriev I.V."/>
            <person name="Hibbett D.S."/>
            <person name="Martin F."/>
            <person name="Nordberg H.P."/>
            <person name="Cantor M.N."/>
            <person name="Hua S.X."/>
        </authorList>
    </citation>
    <scope>NUCLEOTIDE SEQUENCE [LARGE SCALE GENOMIC DNA]</scope>
    <source>
        <strain evidence="7 8">MAFF 305830</strain>
    </source>
</reference>
<dbReference type="InterPro" id="IPR007342">
    <property type="entry name" value="PsuG"/>
</dbReference>
<evidence type="ECO:0000256" key="2">
    <source>
        <dbReference type="ARBA" id="ARBA00022801"/>
    </source>
</evidence>
<evidence type="ECO:0000256" key="1">
    <source>
        <dbReference type="ARBA" id="ARBA00022723"/>
    </source>
</evidence>
<reference evidence="8" key="2">
    <citation type="submission" date="2015-01" db="EMBL/GenBank/DDBJ databases">
        <title>Evolutionary Origins and Diversification of the Mycorrhizal Mutualists.</title>
        <authorList>
            <consortium name="DOE Joint Genome Institute"/>
            <consortium name="Mycorrhizal Genomics Consortium"/>
            <person name="Kohler A."/>
            <person name="Kuo A."/>
            <person name="Nagy L.G."/>
            <person name="Floudas D."/>
            <person name="Copeland A."/>
            <person name="Barry K.W."/>
            <person name="Cichocki N."/>
            <person name="Veneault-Fourrey C."/>
            <person name="LaButti K."/>
            <person name="Lindquist E.A."/>
            <person name="Lipzen A."/>
            <person name="Lundell T."/>
            <person name="Morin E."/>
            <person name="Murat C."/>
            <person name="Riley R."/>
            <person name="Ohm R."/>
            <person name="Sun H."/>
            <person name="Tunlid A."/>
            <person name="Henrissat B."/>
            <person name="Grigoriev I.V."/>
            <person name="Hibbett D.S."/>
            <person name="Martin F."/>
        </authorList>
    </citation>
    <scope>NUCLEOTIDE SEQUENCE [LARGE SCALE GENOMIC DNA]</scope>
    <source>
        <strain evidence="8">MAFF 305830</strain>
    </source>
</reference>
<dbReference type="STRING" id="933852.A0A0C3AQL4"/>
<dbReference type="Pfam" id="PF00294">
    <property type="entry name" value="PfkB"/>
    <property type="match status" value="1"/>
</dbReference>
<protein>
    <recommendedName>
        <fullName evidence="6">Carbohydrate kinase PfkB domain-containing protein</fullName>
    </recommendedName>
</protein>
<keyword evidence="4" id="KW-0456">Lyase</keyword>
<keyword evidence="2" id="KW-0378">Hydrolase</keyword>
<dbReference type="PANTHER" id="PTHR42909">
    <property type="entry name" value="ZGC:136858"/>
    <property type="match status" value="1"/>
</dbReference>
<dbReference type="GO" id="GO:0005737">
    <property type="term" value="C:cytoplasm"/>
    <property type="evidence" value="ECO:0007669"/>
    <property type="project" value="TreeGrafter"/>
</dbReference>
<dbReference type="HOGENOM" id="CLU_012201_3_2_1"/>
<evidence type="ECO:0000313" key="7">
    <source>
        <dbReference type="EMBL" id="KIM21541.1"/>
    </source>
</evidence>
<dbReference type="Gene3D" id="3.40.1790.10">
    <property type="entry name" value="Indigoidine synthase domain"/>
    <property type="match status" value="1"/>
</dbReference>
<dbReference type="GO" id="GO:0046872">
    <property type="term" value="F:metal ion binding"/>
    <property type="evidence" value="ECO:0007669"/>
    <property type="project" value="UniProtKB-KW"/>
</dbReference>
<proteinExistence type="predicted"/>
<organism evidence="7 8">
    <name type="scientific">Serendipita vermifera MAFF 305830</name>
    <dbReference type="NCBI Taxonomy" id="933852"/>
    <lineage>
        <taxon>Eukaryota</taxon>
        <taxon>Fungi</taxon>
        <taxon>Dikarya</taxon>
        <taxon>Basidiomycota</taxon>
        <taxon>Agaricomycotina</taxon>
        <taxon>Agaricomycetes</taxon>
        <taxon>Sebacinales</taxon>
        <taxon>Serendipitaceae</taxon>
        <taxon>Serendipita</taxon>
    </lineage>
</organism>
<dbReference type="InterPro" id="IPR029056">
    <property type="entry name" value="Ribokinase-like"/>
</dbReference>
<dbReference type="InterPro" id="IPR011611">
    <property type="entry name" value="PfkB_dom"/>
</dbReference>
<dbReference type="InterPro" id="IPR022830">
    <property type="entry name" value="Indigdn_synthA-like"/>
</dbReference>
<keyword evidence="3" id="KW-0464">Manganese</keyword>
<dbReference type="Gene3D" id="3.40.1190.20">
    <property type="match status" value="1"/>
</dbReference>
<keyword evidence="5" id="KW-0326">Glycosidase</keyword>
<evidence type="ECO:0000259" key="6">
    <source>
        <dbReference type="Pfam" id="PF00294"/>
    </source>
</evidence>
<dbReference type="SUPFAM" id="SSF53613">
    <property type="entry name" value="Ribokinase-like"/>
    <property type="match status" value="1"/>
</dbReference>
<dbReference type="OrthoDB" id="198885at2759"/>
<dbReference type="AlphaFoldDB" id="A0A0C3AQL4"/>
<keyword evidence="1" id="KW-0479">Metal-binding</keyword>
<name>A0A0C3AQL4_SERVB</name>
<dbReference type="Pfam" id="PF04227">
    <property type="entry name" value="Indigoidine_A"/>
    <property type="match status" value="1"/>
</dbReference>
<sequence>MPYPSNLTTALSVEACVRESGAIPATIGILDGRIHVGLSRAQLERMADTKNTLSSKVSRRDIAAICAFKGNGGTTIAGTTVIAKLAGIKVFATGGLGGVHRGGENTMDISADLTELARSSVAVIAGGVKSILDIGRTLEYLETQGVPVITYGPTKEFPAFFSPRSGFQSPYNVSSPLEAAKLIYHGDLLNMENGYFFGCPIPERYAAAGETIQCAVDQAVEESKANGMDKKGKEVTPWLLNRVYELTGGSSLENNVALIENTSRIGGRVAVEYAKLMNSGGTVTQPDVIFPMPSTKPSEVPAQLKPPKALVIGGAAVDIISRVTETVTFSSIQHSTIPGSVTSTLGGVARNVAEAAHRVRTSSAPSNKDDIMLISPLGHDSFGSLLKDETAAIGMRTDGFSYPSSSSTSGTSALRTAVCNMILDGKGDLVGGVADMDIISSLQFNNVTVQLPTKGPLPEVSVMDGNLANATMTEICQWAHDNGVATFFEPTSVAKSTKILDAIQYLLKIPSEALPGKMHPSPITYISPNILELQHIYSALEANMELNSAIREQWWNVVDDLGLGQDYQSQLTILARQPVSSDASTTSARLDFMTEKGVARMAVQLLPFFQHLIVKCGQAGVLLAMRVPNTPGNVWAQEKSDPRSRRQIVAKGKRAIYVLKHFPAMSLGNSKVVNVTGAGDSLVGSIVATLVENPDAMQDPVAVDLMIERAQKAAVLTLQSDLAVSPLLGKLAAP</sequence>
<dbReference type="EMBL" id="KN824380">
    <property type="protein sequence ID" value="KIM21541.1"/>
    <property type="molecule type" value="Genomic_DNA"/>
</dbReference>
<evidence type="ECO:0000313" key="8">
    <source>
        <dbReference type="Proteomes" id="UP000054097"/>
    </source>
</evidence>
<dbReference type="GO" id="GO:0016798">
    <property type="term" value="F:hydrolase activity, acting on glycosyl bonds"/>
    <property type="evidence" value="ECO:0007669"/>
    <property type="project" value="UniProtKB-KW"/>
</dbReference>
<evidence type="ECO:0000256" key="5">
    <source>
        <dbReference type="ARBA" id="ARBA00023295"/>
    </source>
</evidence>
<dbReference type="Proteomes" id="UP000054097">
    <property type="component" value="Unassembled WGS sequence"/>
</dbReference>
<evidence type="ECO:0000256" key="3">
    <source>
        <dbReference type="ARBA" id="ARBA00023211"/>
    </source>
</evidence>
<feature type="domain" description="Carbohydrate kinase PfkB" evidence="6">
    <location>
        <begin position="310"/>
        <end position="504"/>
    </location>
</feature>
<dbReference type="PANTHER" id="PTHR42909:SF1">
    <property type="entry name" value="CARBOHYDRATE KINASE PFKB DOMAIN-CONTAINING PROTEIN"/>
    <property type="match status" value="1"/>
</dbReference>
<accession>A0A0C3AQL4</accession>
<dbReference type="GO" id="GO:0004730">
    <property type="term" value="F:pseudouridylate synthase activity"/>
    <property type="evidence" value="ECO:0007669"/>
    <property type="project" value="InterPro"/>
</dbReference>
<dbReference type="SUPFAM" id="SSF110581">
    <property type="entry name" value="Indigoidine synthase A-like"/>
    <property type="match status" value="1"/>
</dbReference>
<evidence type="ECO:0000256" key="4">
    <source>
        <dbReference type="ARBA" id="ARBA00023239"/>
    </source>
</evidence>
<keyword evidence="8" id="KW-1185">Reference proteome</keyword>